<accession>Q9CVQ3</accession>
<dbReference type="AlphaFoldDB" id="Q9CVQ3"/>
<feature type="compositionally biased region" description="Pro residues" evidence="1">
    <location>
        <begin position="10"/>
        <end position="25"/>
    </location>
</feature>
<evidence type="ECO:0000313" key="3">
    <source>
        <dbReference type="MGI" id="MGI:1920770"/>
    </source>
</evidence>
<reference evidence="2" key="3">
    <citation type="journal article" date="2000" name="Genome Res.">
        <title>RIKEN integrated sequence analysis (RISA) system--384-format sequencing pipeline with 384 multicapillary sequencer.</title>
        <authorList>
            <person name="Shibata K."/>
            <person name="Itoh M."/>
            <person name="Aizawa K."/>
            <person name="Nagaoka S."/>
            <person name="Sasaki N."/>
            <person name="Carninci P."/>
            <person name="Konno H."/>
            <person name="Akiyama J."/>
            <person name="Nishi K."/>
            <person name="Kitsunai T."/>
            <person name="Tashiro H."/>
            <person name="Itoh M."/>
            <person name="Sumi N."/>
            <person name="Ishii Y."/>
            <person name="Nakamura S."/>
            <person name="Hazama M."/>
            <person name="Nishine T."/>
            <person name="Harada A."/>
            <person name="Yamamoto R."/>
            <person name="Matsumoto H."/>
            <person name="Sakaguchi S."/>
            <person name="Ikegami T."/>
            <person name="Kashiwagi K."/>
            <person name="Fujiwake S."/>
            <person name="Inoue K."/>
            <person name="Togawa Y."/>
            <person name="Izawa M."/>
            <person name="Ohara E."/>
            <person name="Watahiki M."/>
            <person name="Yoneda Y."/>
            <person name="Ishikawa T."/>
            <person name="Ozawa K."/>
            <person name="Tanaka T."/>
            <person name="Matsuura S."/>
            <person name="Kawai J."/>
            <person name="Okazaki Y."/>
            <person name="Muramatsu M."/>
            <person name="Inoue Y."/>
            <person name="Kira A."/>
            <person name="Hayashizaki Y."/>
        </authorList>
    </citation>
    <scope>NUCLEOTIDE SEQUENCE</scope>
    <source>
        <strain evidence="2">C57BL/6J</strain>
        <tissue evidence="2">Testis</tissue>
    </source>
</reference>
<protein>
    <submittedName>
        <fullName evidence="2">Uncharacterized protein</fullName>
    </submittedName>
</protein>
<organism evidence="2">
    <name type="scientific">Mus musculus</name>
    <name type="common">Mouse</name>
    <dbReference type="NCBI Taxonomy" id="10090"/>
    <lineage>
        <taxon>Eukaryota</taxon>
        <taxon>Metazoa</taxon>
        <taxon>Chordata</taxon>
        <taxon>Craniata</taxon>
        <taxon>Vertebrata</taxon>
        <taxon>Euteleostomi</taxon>
        <taxon>Mammalia</taxon>
        <taxon>Eutheria</taxon>
        <taxon>Euarchontoglires</taxon>
        <taxon>Glires</taxon>
        <taxon>Rodentia</taxon>
        <taxon>Myomorpha</taxon>
        <taxon>Muroidea</taxon>
        <taxon>Muridae</taxon>
        <taxon>Murinae</taxon>
        <taxon>Mus</taxon>
        <taxon>Mus</taxon>
    </lineage>
</organism>
<name>Q9CVQ3_MOUSE</name>
<dbReference type="EMBL" id="AK006995">
    <property type="protein sequence ID" value="BAB24826.1"/>
    <property type="molecule type" value="mRNA"/>
</dbReference>
<reference evidence="2" key="1">
    <citation type="journal article" date="1999" name="Methods Enzymol.">
        <title>High-efficiency full-length cDNA cloning.</title>
        <authorList>
            <person name="Carninci P."/>
            <person name="Hayashizaki Y."/>
        </authorList>
    </citation>
    <scope>NUCLEOTIDE SEQUENCE</scope>
    <source>
        <strain evidence="2">C57BL/6J</strain>
        <tissue evidence="2">Testis</tissue>
    </source>
</reference>
<reference evidence="2" key="8">
    <citation type="journal article" date="2005" name="Science">
        <title>Antisense Transcription in the Mammalian Transcriptome.</title>
        <authorList>
            <consortium name="RIKEN Genome Exploration Research Group and Genome Science Group (Genome Network Project Core Group) and the FANTOM Consortium"/>
        </authorList>
    </citation>
    <scope>NUCLEOTIDE SEQUENCE</scope>
    <source>
        <strain evidence="2">C57BL/6J</strain>
        <tissue evidence="2">Testis</tissue>
    </source>
</reference>
<reference evidence="2" key="7">
    <citation type="journal article" date="2005" name="Science">
        <title>The Transcriptional Landscape of the Mammalian Genome.</title>
        <authorList>
            <consortium name="The FANTOM Consortium"/>
            <consortium name="Riken Genome Exploration Research Group and Genome Science Group (Genome Network Project Core Group)"/>
        </authorList>
    </citation>
    <scope>NUCLEOTIDE SEQUENCE</scope>
    <source>
        <strain evidence="2">C57BL/6J</strain>
        <tissue evidence="2">Testis</tissue>
    </source>
</reference>
<sequence>KPRAHSSRPSPLPHHPATPRAPGPAPTCSLPLGVPPAHSHWWPGRAAVTSPQRRRAGGPIRVTPRRPASLSAASVRWPPAPFPALAPPGGRLARRPPRQGSGSQGISGKLRHGLRGGV</sequence>
<dbReference type="AGR" id="MGI:1920770"/>
<gene>
    <name evidence="3" type="primary">1700084K02Rik</name>
</gene>
<reference evidence="2" key="5">
    <citation type="journal article" date="2001" name="Nature">
        <title>Functional annotation of a full-length mouse cDNA collection.</title>
        <authorList>
            <consortium name="The RIKEN Genome Exploration Research Group Phase II Team and the FANTOM Consortium"/>
        </authorList>
    </citation>
    <scope>NUCLEOTIDE SEQUENCE</scope>
    <source>
        <strain evidence="2">C57BL/6J</strain>
        <tissue evidence="2">Testis</tissue>
    </source>
</reference>
<reference evidence="2" key="2">
    <citation type="journal article" date="2000" name="Genome Res.">
        <title>Normalization and subtraction of cap-trapper-selected cDNAs to prepare full-length cDNA libraries for rapid discovery of new genes.</title>
        <authorList>
            <person name="Carninci P."/>
            <person name="Shibata Y."/>
            <person name="Hayatsu N."/>
            <person name="Sugahara Y."/>
            <person name="Shibata K."/>
            <person name="Itoh M."/>
            <person name="Konno H."/>
            <person name="Okazaki Y."/>
            <person name="Muramatsu M."/>
            <person name="Hayashizaki Y."/>
        </authorList>
    </citation>
    <scope>NUCLEOTIDE SEQUENCE</scope>
    <source>
        <strain evidence="2">C57BL/6J</strain>
        <tissue evidence="2">Testis</tissue>
    </source>
</reference>
<feature type="non-terminal residue" evidence="2">
    <location>
        <position position="1"/>
    </location>
</feature>
<feature type="region of interest" description="Disordered" evidence="1">
    <location>
        <begin position="1"/>
        <end position="118"/>
    </location>
</feature>
<evidence type="ECO:0000313" key="2">
    <source>
        <dbReference type="EMBL" id="BAB24826.1"/>
    </source>
</evidence>
<reference evidence="2" key="6">
    <citation type="journal article" date="2002" name="Nature">
        <title>Analysis of the mouse transcriptome based on functional annotation of 60,770 full-length cDNAs.</title>
        <authorList>
            <consortium name="The FANTOM Consortium and the RIKEN Genome Exploration Research Group Phase I and II Team"/>
        </authorList>
    </citation>
    <scope>NUCLEOTIDE SEQUENCE</scope>
    <source>
        <strain evidence="2">C57BL/6J</strain>
        <tissue evidence="2">Testis</tissue>
    </source>
</reference>
<feature type="compositionally biased region" description="Basic residues" evidence="1">
    <location>
        <begin position="109"/>
        <end position="118"/>
    </location>
</feature>
<reference evidence="2" key="4">
    <citation type="submission" date="2000-07" db="EMBL/GenBank/DDBJ databases">
        <authorList>
            <person name="Adachi J."/>
            <person name="Aizawa K."/>
            <person name="Akahira S."/>
            <person name="Akimura T."/>
            <person name="Arai A."/>
            <person name="Aono H."/>
            <person name="Arakawa T."/>
            <person name="Bono H."/>
            <person name="Carninci P."/>
            <person name="Fukuda S."/>
            <person name="Fukunishi Y."/>
            <person name="Furuno M."/>
            <person name="Hanagaki T."/>
            <person name="Hara A."/>
            <person name="Hayatsu N."/>
            <person name="Hiramoto K."/>
            <person name="Hiraoka T."/>
            <person name="Hori F."/>
            <person name="Imotani K."/>
            <person name="Ishii Y."/>
            <person name="Itoh M."/>
            <person name="Izawa M."/>
            <person name="Kasukawa T."/>
            <person name="Kato H."/>
            <person name="Kawai J."/>
            <person name="Kojima Y."/>
            <person name="Konno H."/>
            <person name="Kouda M."/>
            <person name="Koya S."/>
            <person name="Kurihara C."/>
            <person name="Matsuyama T."/>
            <person name="Miyazaki A."/>
            <person name="Nishi K."/>
            <person name="Nomura K."/>
            <person name="Numazaki R."/>
            <person name="Ohno M."/>
            <person name="Okazaki Y."/>
            <person name="Okido T."/>
            <person name="Owa C."/>
            <person name="Saito H."/>
            <person name="Saito R."/>
            <person name="Sakai C."/>
            <person name="Sakai K."/>
            <person name="Sano H."/>
            <person name="Sasaki D."/>
            <person name="Shibata K."/>
            <person name="Shibata Y."/>
            <person name="Shinagawa A."/>
            <person name="Shiraki T."/>
            <person name="Sogabe Y."/>
            <person name="Suzuki H."/>
            <person name="Tagami M."/>
            <person name="Tagawa A."/>
            <person name="Takahashi F."/>
            <person name="Tanaka T."/>
            <person name="Tejima Y."/>
            <person name="Toya T."/>
            <person name="Yamamura T."/>
            <person name="Yasunishi A."/>
            <person name="Yoshida K."/>
            <person name="Yoshino M."/>
            <person name="Muramatsu M."/>
            <person name="Hayashizaki Y."/>
        </authorList>
    </citation>
    <scope>NUCLEOTIDE SEQUENCE</scope>
    <source>
        <strain evidence="2">C57BL/6J</strain>
        <tissue evidence="2">Testis</tissue>
    </source>
</reference>
<dbReference type="MGI" id="MGI:1920770">
    <property type="gene designation" value="1700084K02Rik"/>
</dbReference>
<evidence type="ECO:0000256" key="1">
    <source>
        <dbReference type="SAM" id="MobiDB-lite"/>
    </source>
</evidence>
<proteinExistence type="evidence at transcript level"/>